<keyword evidence="3" id="KW-1185">Reference proteome</keyword>
<evidence type="ECO:0000313" key="2">
    <source>
        <dbReference type="EMBL" id="KAG6948314.1"/>
    </source>
</evidence>
<feature type="compositionally biased region" description="Basic and acidic residues" evidence="1">
    <location>
        <begin position="190"/>
        <end position="211"/>
    </location>
</feature>
<proteinExistence type="predicted"/>
<protein>
    <submittedName>
        <fullName evidence="2">Uncharacterized protein</fullName>
    </submittedName>
</protein>
<accession>A0A8J5LX23</accession>
<evidence type="ECO:0000313" key="3">
    <source>
        <dbReference type="Proteomes" id="UP000709295"/>
    </source>
</evidence>
<feature type="region of interest" description="Disordered" evidence="1">
    <location>
        <begin position="39"/>
        <end position="106"/>
    </location>
</feature>
<evidence type="ECO:0000256" key="1">
    <source>
        <dbReference type="SAM" id="MobiDB-lite"/>
    </source>
</evidence>
<dbReference type="AlphaFoldDB" id="A0A8J5LX23"/>
<sequence length="227" mass="25017">MSLTAMSHGLLLRRVARRIPLPGAPASALRHAGRPVLRWSMPGKVRRSGSHQPQEARRRRGRRVRRDEVAPPKPKRSKKAATSTGSAAAVRLPAPTYPETASSSRQRCDLTSFMQSFEPCRPTISASSPTAEPHVEEETRAVPTAAPSAPEVAIMAELRAMRKEVVRLRLLHHQHGNRWDGAGLGIVAAQKRERRDPSPGRPLKVQEDKGRLQSFVSPPVGRESNNQ</sequence>
<feature type="compositionally biased region" description="Low complexity" evidence="1">
    <location>
        <begin position="80"/>
        <end position="89"/>
    </location>
</feature>
<reference evidence="2" key="1">
    <citation type="submission" date="2021-01" db="EMBL/GenBank/DDBJ databases">
        <title>Phytophthora aleatoria, a newly-described species from Pinus radiata is distinct from Phytophthora cactorum isolates based on comparative genomics.</title>
        <authorList>
            <person name="Mcdougal R."/>
            <person name="Panda P."/>
            <person name="Williams N."/>
            <person name="Studholme D.J."/>
        </authorList>
    </citation>
    <scope>NUCLEOTIDE SEQUENCE</scope>
    <source>
        <strain evidence="2">NZFS 4037</strain>
    </source>
</reference>
<gene>
    <name evidence="2" type="ORF">JG688_00015155</name>
</gene>
<dbReference type="EMBL" id="JAENGY010001578">
    <property type="protein sequence ID" value="KAG6948314.1"/>
    <property type="molecule type" value="Genomic_DNA"/>
</dbReference>
<name>A0A8J5LX23_9STRA</name>
<comment type="caution">
    <text evidence="2">The sequence shown here is derived from an EMBL/GenBank/DDBJ whole genome shotgun (WGS) entry which is preliminary data.</text>
</comment>
<dbReference type="Proteomes" id="UP000709295">
    <property type="component" value="Unassembled WGS sequence"/>
</dbReference>
<organism evidence="2 3">
    <name type="scientific">Phytophthora aleatoria</name>
    <dbReference type="NCBI Taxonomy" id="2496075"/>
    <lineage>
        <taxon>Eukaryota</taxon>
        <taxon>Sar</taxon>
        <taxon>Stramenopiles</taxon>
        <taxon>Oomycota</taxon>
        <taxon>Peronosporomycetes</taxon>
        <taxon>Peronosporales</taxon>
        <taxon>Peronosporaceae</taxon>
        <taxon>Phytophthora</taxon>
    </lineage>
</organism>
<feature type="region of interest" description="Disordered" evidence="1">
    <location>
        <begin position="188"/>
        <end position="227"/>
    </location>
</feature>